<reference evidence="1 2" key="2">
    <citation type="journal article" date="2022" name="Mol. Ecol. Resour.">
        <title>The genomes of chicory, endive, great burdock and yacon provide insights into Asteraceae paleo-polyploidization history and plant inulin production.</title>
        <authorList>
            <person name="Fan W."/>
            <person name="Wang S."/>
            <person name="Wang H."/>
            <person name="Wang A."/>
            <person name="Jiang F."/>
            <person name="Liu H."/>
            <person name="Zhao H."/>
            <person name="Xu D."/>
            <person name="Zhang Y."/>
        </authorList>
    </citation>
    <scope>NUCLEOTIDE SEQUENCE [LARGE SCALE GENOMIC DNA]</scope>
    <source>
        <strain evidence="2">cv. Punajuju</strain>
        <tissue evidence="1">Leaves</tissue>
    </source>
</reference>
<dbReference type="EMBL" id="CM042014">
    <property type="protein sequence ID" value="KAI3720654.1"/>
    <property type="molecule type" value="Genomic_DNA"/>
</dbReference>
<sequence length="675" mass="75223">MSSLTLLLSFSFFLLSFASSSPFNTTHKCSPKETLALLLFKENLSSINYVFGDPPYHSPCQDWLGSDYHPIMMNWNMSTDCCDWDGISCDHFTSNVIGIDLSCGMLRGIIHPNTTLFHLPHLQRLNLAYNDLYHSQLLREIGRFSNSLSHLNISRCGFTGEISSEILFLSELVSLDLSQNYLRIQPYVLNTLLKNSTHLRELLIANVHVDWVLPTYLNISSSLKSLVLSDTGLKRKLPENIFNLQYLEKLLLSNNDITGQLPEANKNINIPLKWLGLSSTNLSGEIPNSIGHLQSLSYLSLSSCGLVGSLPKSLVNLRHLTTLDLSYNKLNGTLPSFLFTLPLIENILLDGNMLTGGLPSKLFKCRSLKKLSLGSNQFDGESNHGSTSSFMQLINLTYLDLSSNKVIGLGELDTLLSSLPNLKELYLSSSGLSLVTNNSSSHVNPNFRYLGVASCKLTVFPKFLRDMKNLVSLDLSDNDIHGHIPDWAGEIGGNELLYLNLSHNSIASLPRFQWDTLNFLYLQSNQIQGPFPASICSMRNLRYLDMSNNRFDEVIPRCFANIISSSMMINMGNNRFHGSIPNVNGDCGHLNGIILKNNQLEGEVPISLSKCQGLKLLDLGYNRLNGTFPGNPELCGLPLPKKCEQSQEPHREVDEDNDSGFTWRVVMLGYGSSDR</sequence>
<comment type="caution">
    <text evidence="1">The sequence shown here is derived from an EMBL/GenBank/DDBJ whole genome shotgun (WGS) entry which is preliminary data.</text>
</comment>
<proteinExistence type="predicted"/>
<evidence type="ECO:0000313" key="2">
    <source>
        <dbReference type="Proteomes" id="UP001055811"/>
    </source>
</evidence>
<keyword evidence="2" id="KW-1185">Reference proteome</keyword>
<accession>A0ACB9BFE9</accession>
<protein>
    <submittedName>
        <fullName evidence="1">Uncharacterized protein</fullName>
    </submittedName>
</protein>
<gene>
    <name evidence="1" type="ORF">L2E82_31645</name>
</gene>
<organism evidence="1 2">
    <name type="scientific">Cichorium intybus</name>
    <name type="common">Chicory</name>
    <dbReference type="NCBI Taxonomy" id="13427"/>
    <lineage>
        <taxon>Eukaryota</taxon>
        <taxon>Viridiplantae</taxon>
        <taxon>Streptophyta</taxon>
        <taxon>Embryophyta</taxon>
        <taxon>Tracheophyta</taxon>
        <taxon>Spermatophyta</taxon>
        <taxon>Magnoliopsida</taxon>
        <taxon>eudicotyledons</taxon>
        <taxon>Gunneridae</taxon>
        <taxon>Pentapetalae</taxon>
        <taxon>asterids</taxon>
        <taxon>campanulids</taxon>
        <taxon>Asterales</taxon>
        <taxon>Asteraceae</taxon>
        <taxon>Cichorioideae</taxon>
        <taxon>Cichorieae</taxon>
        <taxon>Cichoriinae</taxon>
        <taxon>Cichorium</taxon>
    </lineage>
</organism>
<evidence type="ECO:0000313" key="1">
    <source>
        <dbReference type="EMBL" id="KAI3720654.1"/>
    </source>
</evidence>
<reference evidence="2" key="1">
    <citation type="journal article" date="2022" name="Mol. Ecol. Resour.">
        <title>The genomes of chicory, endive, great burdock and yacon provide insights into Asteraceae palaeo-polyploidization history and plant inulin production.</title>
        <authorList>
            <person name="Fan W."/>
            <person name="Wang S."/>
            <person name="Wang H."/>
            <person name="Wang A."/>
            <person name="Jiang F."/>
            <person name="Liu H."/>
            <person name="Zhao H."/>
            <person name="Xu D."/>
            <person name="Zhang Y."/>
        </authorList>
    </citation>
    <scope>NUCLEOTIDE SEQUENCE [LARGE SCALE GENOMIC DNA]</scope>
    <source>
        <strain evidence="2">cv. Punajuju</strain>
    </source>
</reference>
<name>A0ACB9BFE9_CICIN</name>
<dbReference type="Proteomes" id="UP001055811">
    <property type="component" value="Linkage Group LG06"/>
</dbReference>